<dbReference type="PANTHER" id="PTHR10039">
    <property type="entry name" value="AMELOGENIN"/>
    <property type="match status" value="1"/>
</dbReference>
<organism evidence="3 4">
    <name type="scientific">Canariomyces notabilis</name>
    <dbReference type="NCBI Taxonomy" id="2074819"/>
    <lineage>
        <taxon>Eukaryota</taxon>
        <taxon>Fungi</taxon>
        <taxon>Dikarya</taxon>
        <taxon>Ascomycota</taxon>
        <taxon>Pezizomycotina</taxon>
        <taxon>Sordariomycetes</taxon>
        <taxon>Sordariomycetidae</taxon>
        <taxon>Sordariales</taxon>
        <taxon>Chaetomiaceae</taxon>
        <taxon>Canariomyces</taxon>
    </lineage>
</organism>
<dbReference type="PROSITE" id="PS50837">
    <property type="entry name" value="NACHT"/>
    <property type="match status" value="1"/>
</dbReference>
<reference evidence="3" key="2">
    <citation type="submission" date="2023-05" db="EMBL/GenBank/DDBJ databases">
        <authorList>
            <consortium name="Lawrence Berkeley National Laboratory"/>
            <person name="Steindorff A."/>
            <person name="Hensen N."/>
            <person name="Bonometti L."/>
            <person name="Westerberg I."/>
            <person name="Brannstrom I.O."/>
            <person name="Guillou S."/>
            <person name="Cros-Aarteil S."/>
            <person name="Calhoun S."/>
            <person name="Haridas S."/>
            <person name="Kuo A."/>
            <person name="Mondo S."/>
            <person name="Pangilinan J."/>
            <person name="Riley R."/>
            <person name="Labutti K."/>
            <person name="Andreopoulos B."/>
            <person name="Lipzen A."/>
            <person name="Chen C."/>
            <person name="Yanf M."/>
            <person name="Daum C."/>
            <person name="Ng V."/>
            <person name="Clum A."/>
            <person name="Ohm R."/>
            <person name="Martin F."/>
            <person name="Silar P."/>
            <person name="Natvig D."/>
            <person name="Lalanne C."/>
            <person name="Gautier V."/>
            <person name="Ament-Velasquez S.L."/>
            <person name="Kruys A."/>
            <person name="Hutchinson M.I."/>
            <person name="Powell A.J."/>
            <person name="Barry K."/>
            <person name="Miller A.N."/>
            <person name="Grigoriev I.V."/>
            <person name="Debuchy R."/>
            <person name="Gladieux P."/>
            <person name="Thoren M.H."/>
            <person name="Johannesson H."/>
        </authorList>
    </citation>
    <scope>NUCLEOTIDE SEQUENCE</scope>
    <source>
        <strain evidence="3">CBS 508.74</strain>
    </source>
</reference>
<evidence type="ECO:0000313" key="4">
    <source>
        <dbReference type="Proteomes" id="UP001302812"/>
    </source>
</evidence>
<dbReference type="SUPFAM" id="SSF52540">
    <property type="entry name" value="P-loop containing nucleoside triphosphate hydrolases"/>
    <property type="match status" value="1"/>
</dbReference>
<evidence type="ECO:0000313" key="3">
    <source>
        <dbReference type="EMBL" id="KAK4111501.1"/>
    </source>
</evidence>
<keyword evidence="1" id="KW-0677">Repeat</keyword>
<accession>A0AAN6YQA3</accession>
<evidence type="ECO:0000259" key="2">
    <source>
        <dbReference type="PROSITE" id="PS50837"/>
    </source>
</evidence>
<evidence type="ECO:0000256" key="1">
    <source>
        <dbReference type="ARBA" id="ARBA00022737"/>
    </source>
</evidence>
<dbReference type="InterPro" id="IPR007111">
    <property type="entry name" value="NACHT_NTPase"/>
</dbReference>
<dbReference type="InterPro" id="IPR027417">
    <property type="entry name" value="P-loop_NTPase"/>
</dbReference>
<feature type="non-terminal residue" evidence="3">
    <location>
        <position position="567"/>
    </location>
</feature>
<dbReference type="PANTHER" id="PTHR10039:SF16">
    <property type="entry name" value="GPI INOSITOL-DEACYLASE"/>
    <property type="match status" value="1"/>
</dbReference>
<gene>
    <name evidence="3" type="ORF">N656DRAFT_681029</name>
</gene>
<reference evidence="3" key="1">
    <citation type="journal article" date="2023" name="Mol. Phylogenet. Evol.">
        <title>Genome-scale phylogeny and comparative genomics of the fungal order Sordariales.</title>
        <authorList>
            <person name="Hensen N."/>
            <person name="Bonometti L."/>
            <person name="Westerberg I."/>
            <person name="Brannstrom I.O."/>
            <person name="Guillou S."/>
            <person name="Cros-Aarteil S."/>
            <person name="Calhoun S."/>
            <person name="Haridas S."/>
            <person name="Kuo A."/>
            <person name="Mondo S."/>
            <person name="Pangilinan J."/>
            <person name="Riley R."/>
            <person name="LaButti K."/>
            <person name="Andreopoulos B."/>
            <person name="Lipzen A."/>
            <person name="Chen C."/>
            <person name="Yan M."/>
            <person name="Daum C."/>
            <person name="Ng V."/>
            <person name="Clum A."/>
            <person name="Steindorff A."/>
            <person name="Ohm R.A."/>
            <person name="Martin F."/>
            <person name="Silar P."/>
            <person name="Natvig D.O."/>
            <person name="Lalanne C."/>
            <person name="Gautier V."/>
            <person name="Ament-Velasquez S.L."/>
            <person name="Kruys A."/>
            <person name="Hutchinson M.I."/>
            <person name="Powell A.J."/>
            <person name="Barry K."/>
            <person name="Miller A.N."/>
            <person name="Grigoriev I.V."/>
            <person name="Debuchy R."/>
            <person name="Gladieux P."/>
            <person name="Hiltunen Thoren M."/>
            <person name="Johannesson H."/>
        </authorList>
    </citation>
    <scope>NUCLEOTIDE SEQUENCE</scope>
    <source>
        <strain evidence="3">CBS 508.74</strain>
    </source>
</reference>
<dbReference type="InterPro" id="IPR056884">
    <property type="entry name" value="NPHP3-like_N"/>
</dbReference>
<dbReference type="EMBL" id="MU853345">
    <property type="protein sequence ID" value="KAK4111501.1"/>
    <property type="molecule type" value="Genomic_DNA"/>
</dbReference>
<dbReference type="AlphaFoldDB" id="A0AAN6YQA3"/>
<feature type="non-terminal residue" evidence="3">
    <location>
        <position position="1"/>
    </location>
</feature>
<sequence>DPLSVSASIIAVIQCADRIAQLCRYYIGAVDDYPKDLRSILIEASFLKALLESLKFLIDCEGSSSPMLKTLGGEEGPLAWCHRTVRELESLFPATPPQVTPNSNRGRRLKLVMGQLAWPFRQEKARVLLAQIQQHKGTISLAISSEALRDIKEIRFDLGAVCRMLSGSETSNICTWVEQTNPSEILNRAVADYEEGTGDWIVRTPEWKIWMNPNDSRRGLWVHGIPGAGKTVLASYAIREVIRTLRRPNTGKSICAYYYCQHAHNQDESTPALRWIVSQLCRAAKRVPEPLYESYRLRQLPSAKGLLQHLESILGHFERAFIIIDALDESQSRENLLRVIRNILCDTRFSKIRLLVTSREYADIEREMLNIATPLSMSNAFVREDIRKVIAVTLRSNSIFQQWPEAFRVEVEDALSAGAKGMFRWAVCQLDILRRLRYQKMAREAIKKLPRTLDETYERIFSSIAPEDVDLVRHCLWWTMFHNTVWDSIVPLPCKILIDTYYLMTGKEMADDQPLIADVEILKEACGCLLSFTCDNHGGFNVNLAHYTVREYLESSRSATGQSIFFS</sequence>
<feature type="domain" description="NACHT" evidence="2">
    <location>
        <begin position="218"/>
        <end position="365"/>
    </location>
</feature>
<dbReference type="RefSeq" id="XP_064669071.1">
    <property type="nucleotide sequence ID" value="XM_064810552.1"/>
</dbReference>
<proteinExistence type="predicted"/>
<protein>
    <recommendedName>
        <fullName evidence="2">NACHT domain-containing protein</fullName>
    </recommendedName>
</protein>
<dbReference type="Gene3D" id="3.40.50.300">
    <property type="entry name" value="P-loop containing nucleotide triphosphate hydrolases"/>
    <property type="match status" value="1"/>
</dbReference>
<dbReference type="Pfam" id="PF24883">
    <property type="entry name" value="NPHP3_N"/>
    <property type="match status" value="1"/>
</dbReference>
<name>A0AAN6YQA3_9PEZI</name>
<keyword evidence="4" id="KW-1185">Reference proteome</keyword>
<dbReference type="GeneID" id="89934677"/>
<comment type="caution">
    <text evidence="3">The sequence shown here is derived from an EMBL/GenBank/DDBJ whole genome shotgun (WGS) entry which is preliminary data.</text>
</comment>
<dbReference type="Proteomes" id="UP001302812">
    <property type="component" value="Unassembled WGS sequence"/>
</dbReference>